<dbReference type="InterPro" id="IPR028217">
    <property type="entry name" value="Rsa3_C"/>
</dbReference>
<evidence type="ECO:0000313" key="4">
    <source>
        <dbReference type="EMBL" id="TKA75038.1"/>
    </source>
</evidence>
<comment type="similarity">
    <text evidence="1">Belongs to the actin family.</text>
</comment>
<feature type="region of interest" description="Disordered" evidence="2">
    <location>
        <begin position="101"/>
        <end position="146"/>
    </location>
</feature>
<feature type="compositionally biased region" description="Polar residues" evidence="2">
    <location>
        <begin position="134"/>
        <end position="146"/>
    </location>
</feature>
<accession>A0A4U0XHP3</accession>
<protein>
    <recommendedName>
        <fullName evidence="3">Ribosome-assembly protein 3 C-terminal domain-containing protein</fullName>
    </recommendedName>
</protein>
<dbReference type="Pfam" id="PF14615">
    <property type="entry name" value="Rsa3"/>
    <property type="match status" value="1"/>
</dbReference>
<evidence type="ECO:0000256" key="2">
    <source>
        <dbReference type="SAM" id="MobiDB-lite"/>
    </source>
</evidence>
<evidence type="ECO:0000256" key="1">
    <source>
        <dbReference type="RuleBase" id="RU000487"/>
    </source>
</evidence>
<dbReference type="Proteomes" id="UP000308768">
    <property type="component" value="Unassembled WGS sequence"/>
</dbReference>
<name>A0A4U0XHP3_9PEZI</name>
<dbReference type="FunFam" id="3.30.420.40:FF:000058">
    <property type="entry name" value="Putative actin-related protein 5"/>
    <property type="match status" value="1"/>
</dbReference>
<dbReference type="InterPro" id="IPR004000">
    <property type="entry name" value="Actin"/>
</dbReference>
<evidence type="ECO:0000259" key="3">
    <source>
        <dbReference type="Pfam" id="PF14615"/>
    </source>
</evidence>
<feature type="compositionally biased region" description="Acidic residues" evidence="2">
    <location>
        <begin position="118"/>
        <end position="128"/>
    </location>
</feature>
<evidence type="ECO:0000313" key="5">
    <source>
        <dbReference type="Proteomes" id="UP000308768"/>
    </source>
</evidence>
<dbReference type="InterPro" id="IPR004001">
    <property type="entry name" value="Actin_CS"/>
</dbReference>
<dbReference type="SMART" id="SM00268">
    <property type="entry name" value="ACTIN"/>
    <property type="match status" value="1"/>
</dbReference>
<dbReference type="CDD" id="cd13395">
    <property type="entry name" value="ASKHA_NBD_Arp4_ACTL6-like"/>
    <property type="match status" value="1"/>
</dbReference>
<feature type="compositionally biased region" description="Low complexity" evidence="2">
    <location>
        <begin position="469"/>
        <end position="489"/>
    </location>
</feature>
<sequence length="621" mass="66505">MNNSTAPQADYAGDEISALVLDPGYSTTRAGFAGEDVPKSVVPSYYGALDSSDHHLFGENAIHNPLPGLEIRNPMSSEGLVEDWEVVPKLWEYAITSRLTSTAPTHPSKNGLNNPAEGDQDTEMESLDDAEKPMSQNPLLMTEPGWNTTKSREKAVEIAMEDWGCPAFYVGKSGVLAAFAAGKATALVVDVGASTMSVTPVTDGLVLKKGIQKSPFAGNFISSQIRLIFAQSTPPVPLVPHYMVKSKAPVDAGAPSQATFVKFDKPPAASFRRLEEERVLTEFKESIVRIWPGPGKFAQNEEAARAAPGQPFEMPDGWNNVFGAERYKAAEGLFDHKAALVDADNPAPKAEQTISAMINASLASVDVELRPHLLANIVVTGGSSLIYGFNDRLHRELEHMFPNPRIRVTAPSSSADRKFGAWIGGSVLGSLGTFQQMWISKKEYDEHGPNIVEKRFSSDSNSDSEADADAQASAPAAASSSAEPVSVADGEVRAVEVAGEEEAPVAKKAKKSSKISNAQHRTADAQEQPESPADSATPAPARSSNQLEPDAEEAFQQFYLRQVTAEFAEDLDKIRAAGDFSDRALPVLVGALRQGTACFSAEERRRVGRAAVTAAAVERGP</sequence>
<dbReference type="Gene3D" id="3.90.640.10">
    <property type="entry name" value="Actin, Chain A, domain 4"/>
    <property type="match status" value="1"/>
</dbReference>
<dbReference type="OrthoDB" id="5132116at2759"/>
<dbReference type="Gene3D" id="3.30.420.40">
    <property type="match status" value="3"/>
</dbReference>
<organism evidence="4 5">
    <name type="scientific">Cryomyces minteri</name>
    <dbReference type="NCBI Taxonomy" id="331657"/>
    <lineage>
        <taxon>Eukaryota</taxon>
        <taxon>Fungi</taxon>
        <taxon>Dikarya</taxon>
        <taxon>Ascomycota</taxon>
        <taxon>Pezizomycotina</taxon>
        <taxon>Dothideomycetes</taxon>
        <taxon>Dothideomycetes incertae sedis</taxon>
        <taxon>Cryomyces</taxon>
    </lineage>
</organism>
<dbReference type="SUPFAM" id="SSF53067">
    <property type="entry name" value="Actin-like ATPase domain"/>
    <property type="match status" value="2"/>
</dbReference>
<dbReference type="AlphaFoldDB" id="A0A4U0XHP3"/>
<dbReference type="PROSITE" id="PS00432">
    <property type="entry name" value="ACTINS_2"/>
    <property type="match status" value="1"/>
</dbReference>
<dbReference type="PANTHER" id="PTHR11937">
    <property type="entry name" value="ACTIN"/>
    <property type="match status" value="1"/>
</dbReference>
<keyword evidence="5" id="KW-1185">Reference proteome</keyword>
<dbReference type="InterPro" id="IPR043129">
    <property type="entry name" value="ATPase_NBD"/>
</dbReference>
<feature type="region of interest" description="Disordered" evidence="2">
    <location>
        <begin position="452"/>
        <end position="552"/>
    </location>
</feature>
<dbReference type="STRING" id="331657.A0A4U0XHP3"/>
<feature type="domain" description="Ribosome-assembly protein 3 C-terminal" evidence="3">
    <location>
        <begin position="555"/>
        <end position="600"/>
    </location>
</feature>
<gene>
    <name evidence="4" type="ORF">B0A49_02185</name>
</gene>
<dbReference type="EMBL" id="NAJN01000317">
    <property type="protein sequence ID" value="TKA75038.1"/>
    <property type="molecule type" value="Genomic_DNA"/>
</dbReference>
<reference evidence="4 5" key="1">
    <citation type="submission" date="2017-03" db="EMBL/GenBank/DDBJ databases">
        <title>Genomes of endolithic fungi from Antarctica.</title>
        <authorList>
            <person name="Coleine C."/>
            <person name="Masonjones S."/>
            <person name="Stajich J.E."/>
        </authorList>
    </citation>
    <scope>NUCLEOTIDE SEQUENCE [LARGE SCALE GENOMIC DNA]</scope>
    <source>
        <strain evidence="4 5">CCFEE 5187</strain>
    </source>
</reference>
<proteinExistence type="inferred from homology"/>
<comment type="caution">
    <text evidence="4">The sequence shown here is derived from an EMBL/GenBank/DDBJ whole genome shotgun (WGS) entry which is preliminary data.</text>
</comment>
<feature type="compositionally biased region" description="Polar residues" evidence="2">
    <location>
        <begin position="101"/>
        <end position="113"/>
    </location>
</feature>
<dbReference type="Pfam" id="PF00022">
    <property type="entry name" value="Actin"/>
    <property type="match status" value="1"/>
</dbReference>